<organism evidence="1 2">
    <name type="scientific">Dyella marensis</name>
    <dbReference type="NCBI Taxonomy" id="500610"/>
    <lineage>
        <taxon>Bacteria</taxon>
        <taxon>Pseudomonadati</taxon>
        <taxon>Pseudomonadota</taxon>
        <taxon>Gammaproteobacteria</taxon>
        <taxon>Lysobacterales</taxon>
        <taxon>Rhodanobacteraceae</taxon>
        <taxon>Dyella</taxon>
    </lineage>
</organism>
<name>A0A1I2CPK7_9GAMM</name>
<reference evidence="2" key="1">
    <citation type="submission" date="2016-10" db="EMBL/GenBank/DDBJ databases">
        <authorList>
            <person name="Varghese N."/>
            <person name="Submissions S."/>
        </authorList>
    </citation>
    <scope>NUCLEOTIDE SEQUENCE [LARGE SCALE GENOMIC DNA]</scope>
    <source>
        <strain evidence="2">UNC178MFTsu3.1</strain>
    </source>
</reference>
<gene>
    <name evidence="1" type="ORF">SAMN02799615_01567</name>
</gene>
<protein>
    <submittedName>
        <fullName evidence="1">Uncharacterized protein</fullName>
    </submittedName>
</protein>
<keyword evidence="2" id="KW-1185">Reference proteome</keyword>
<dbReference type="EMBL" id="FONH01000003">
    <property type="protein sequence ID" value="SFE70226.1"/>
    <property type="molecule type" value="Genomic_DNA"/>
</dbReference>
<proteinExistence type="predicted"/>
<dbReference type="RefSeq" id="WP_026636300.1">
    <property type="nucleotide sequence ID" value="NZ_FONH01000003.1"/>
</dbReference>
<dbReference type="AlphaFoldDB" id="A0A1I2CPK7"/>
<dbReference type="Proteomes" id="UP000199477">
    <property type="component" value="Unassembled WGS sequence"/>
</dbReference>
<evidence type="ECO:0000313" key="2">
    <source>
        <dbReference type="Proteomes" id="UP000199477"/>
    </source>
</evidence>
<accession>A0A1I2CPK7</accession>
<sequence>MLDIYYVPAFVMDMPQHPGDLELAGSMDLDAHRSLAGLFDRGRQAGAELSYFEDSMLKPAQVAVLLETFTANAGELEGNQPGLAAFDVMHALLKAAVSRGVGLAAFGD</sequence>
<evidence type="ECO:0000313" key="1">
    <source>
        <dbReference type="EMBL" id="SFE70226.1"/>
    </source>
</evidence>